<protein>
    <submittedName>
        <fullName evidence="1">Uncharacterized protein</fullName>
    </submittedName>
</protein>
<comment type="caution">
    <text evidence="1">The sequence shown here is derived from an EMBL/GenBank/DDBJ whole genome shotgun (WGS) entry which is preliminary data.</text>
</comment>
<dbReference type="Proteomes" id="UP000485621">
    <property type="component" value="Unassembled WGS sequence"/>
</dbReference>
<gene>
    <name evidence="1" type="ORF">BWY04_01473</name>
</gene>
<accession>A0A1V5ZIJ3</accession>
<evidence type="ECO:0000313" key="1">
    <source>
        <dbReference type="EMBL" id="OQB40000.1"/>
    </source>
</evidence>
<proteinExistence type="predicted"/>
<name>A0A1V5ZIJ3_9BACT</name>
<organism evidence="1">
    <name type="scientific">candidate division CPR1 bacterium ADurb.Bin160</name>
    <dbReference type="NCBI Taxonomy" id="1852826"/>
    <lineage>
        <taxon>Bacteria</taxon>
        <taxon>candidate division CPR1</taxon>
    </lineage>
</organism>
<dbReference type="AlphaFoldDB" id="A0A1V5ZIJ3"/>
<dbReference type="EMBL" id="MWDB01000062">
    <property type="protein sequence ID" value="OQB40000.1"/>
    <property type="molecule type" value="Genomic_DNA"/>
</dbReference>
<sequence length="129" mass="15865">MSVPEPIPLAELKEGELYFEEDKYDGLRHYDIYIIKIEKIQFLKQLIAFTCSSLKNYNIFSKITDFNKRYYYSSDDYDFFETYIKMKNSTIKYSFYKFDEEWFFKNKEVLLSQMNFSILDRPFQEVFKK</sequence>
<reference evidence="1" key="1">
    <citation type="submission" date="2017-02" db="EMBL/GenBank/DDBJ databases">
        <title>Delving into the versatile metabolic prowess of the omnipresent phylum Bacteroidetes.</title>
        <authorList>
            <person name="Nobu M.K."/>
            <person name="Mei R."/>
            <person name="Narihiro T."/>
            <person name="Kuroda K."/>
            <person name="Liu W.-T."/>
        </authorList>
    </citation>
    <scope>NUCLEOTIDE SEQUENCE</scope>
    <source>
        <strain evidence="1">ADurb.Bin160</strain>
    </source>
</reference>